<keyword evidence="3" id="KW-0804">Transcription</keyword>
<dbReference type="InterPro" id="IPR001845">
    <property type="entry name" value="HTH_ArsR_DNA-bd_dom"/>
</dbReference>
<dbReference type="Pfam" id="PF12840">
    <property type="entry name" value="HTH_20"/>
    <property type="match status" value="1"/>
</dbReference>
<organism evidence="5 6">
    <name type="scientific">Paenibacillus planticolens</name>
    <dbReference type="NCBI Taxonomy" id="2654976"/>
    <lineage>
        <taxon>Bacteria</taxon>
        <taxon>Bacillati</taxon>
        <taxon>Bacillota</taxon>
        <taxon>Bacilli</taxon>
        <taxon>Bacillales</taxon>
        <taxon>Paenibacillaceae</taxon>
        <taxon>Paenibacillus</taxon>
    </lineage>
</organism>
<name>A0ABX1ZEY7_9BACL</name>
<dbReference type="EMBL" id="WHNZ01000007">
    <property type="protein sequence ID" value="NOU98636.1"/>
    <property type="molecule type" value="Genomic_DNA"/>
</dbReference>
<evidence type="ECO:0000313" key="5">
    <source>
        <dbReference type="EMBL" id="NOU98636.1"/>
    </source>
</evidence>
<reference evidence="5 6" key="1">
    <citation type="submission" date="2019-10" db="EMBL/GenBank/DDBJ databases">
        <title>Description of Paenibacillus pedi sp. nov.</title>
        <authorList>
            <person name="Carlier A."/>
            <person name="Qi S."/>
        </authorList>
    </citation>
    <scope>NUCLEOTIDE SEQUENCE [LARGE SCALE GENOMIC DNA]</scope>
    <source>
        <strain evidence="5 6">LMG 31457</strain>
    </source>
</reference>
<protein>
    <submittedName>
        <fullName evidence="5">Helix-turn-helix domain-containing protein</fullName>
    </submittedName>
</protein>
<comment type="caution">
    <text evidence="5">The sequence shown here is derived from an EMBL/GenBank/DDBJ whole genome shotgun (WGS) entry which is preliminary data.</text>
</comment>
<dbReference type="SMART" id="SM00418">
    <property type="entry name" value="HTH_ARSR"/>
    <property type="match status" value="1"/>
</dbReference>
<dbReference type="Proteomes" id="UP000618579">
    <property type="component" value="Unassembled WGS sequence"/>
</dbReference>
<gene>
    <name evidence="5" type="ORF">GC097_01160</name>
</gene>
<sequence length="102" mass="11693">MSDMTESQFARISRALAEPRRFQMLKEIREANQPFPCSALHETHNVSAATISHHLKELEVAGLIQNIREGKYMNLIFKPEVLQAYLDKISEVLINHSDTTDQ</sequence>
<dbReference type="InterPro" id="IPR011991">
    <property type="entry name" value="ArsR-like_HTH"/>
</dbReference>
<dbReference type="PANTHER" id="PTHR33154">
    <property type="entry name" value="TRANSCRIPTIONAL REGULATOR, ARSR FAMILY"/>
    <property type="match status" value="1"/>
</dbReference>
<keyword evidence="6" id="KW-1185">Reference proteome</keyword>
<dbReference type="PROSITE" id="PS50987">
    <property type="entry name" value="HTH_ARSR_2"/>
    <property type="match status" value="1"/>
</dbReference>
<dbReference type="CDD" id="cd00090">
    <property type="entry name" value="HTH_ARSR"/>
    <property type="match status" value="1"/>
</dbReference>
<dbReference type="InterPro" id="IPR036388">
    <property type="entry name" value="WH-like_DNA-bd_sf"/>
</dbReference>
<accession>A0ABX1ZEY7</accession>
<proteinExistence type="predicted"/>
<evidence type="ECO:0000259" key="4">
    <source>
        <dbReference type="PROSITE" id="PS50987"/>
    </source>
</evidence>
<evidence type="ECO:0000256" key="1">
    <source>
        <dbReference type="ARBA" id="ARBA00023015"/>
    </source>
</evidence>
<keyword evidence="2" id="KW-0238">DNA-binding</keyword>
<dbReference type="PANTHER" id="PTHR33154:SF33">
    <property type="entry name" value="TRANSCRIPTIONAL REPRESSOR SDPR"/>
    <property type="match status" value="1"/>
</dbReference>
<keyword evidence="1" id="KW-0805">Transcription regulation</keyword>
<feature type="domain" description="HTH arsR-type" evidence="4">
    <location>
        <begin position="1"/>
        <end position="101"/>
    </location>
</feature>
<dbReference type="Gene3D" id="1.10.10.10">
    <property type="entry name" value="Winged helix-like DNA-binding domain superfamily/Winged helix DNA-binding domain"/>
    <property type="match status" value="1"/>
</dbReference>
<dbReference type="InterPro" id="IPR036390">
    <property type="entry name" value="WH_DNA-bd_sf"/>
</dbReference>
<evidence type="ECO:0000313" key="6">
    <source>
        <dbReference type="Proteomes" id="UP000618579"/>
    </source>
</evidence>
<dbReference type="RefSeq" id="WP_171681517.1">
    <property type="nucleotide sequence ID" value="NZ_WHNZ01000007.1"/>
</dbReference>
<dbReference type="PRINTS" id="PR00778">
    <property type="entry name" value="HTHARSR"/>
</dbReference>
<evidence type="ECO:0000256" key="3">
    <source>
        <dbReference type="ARBA" id="ARBA00023163"/>
    </source>
</evidence>
<dbReference type="SUPFAM" id="SSF46785">
    <property type="entry name" value="Winged helix' DNA-binding domain"/>
    <property type="match status" value="1"/>
</dbReference>
<dbReference type="InterPro" id="IPR051081">
    <property type="entry name" value="HTH_MetalResp_TranReg"/>
</dbReference>
<evidence type="ECO:0000256" key="2">
    <source>
        <dbReference type="ARBA" id="ARBA00023125"/>
    </source>
</evidence>